<protein>
    <submittedName>
        <fullName evidence="1">Uncharacterized protein</fullName>
    </submittedName>
</protein>
<keyword evidence="2" id="KW-1185">Reference proteome</keyword>
<accession>A0ABQ8YWD8</accession>
<evidence type="ECO:0000313" key="2">
    <source>
        <dbReference type="Proteomes" id="UP001150062"/>
    </source>
</evidence>
<organism evidence="1 2">
    <name type="scientific">Anaeramoeba flamelloides</name>
    <dbReference type="NCBI Taxonomy" id="1746091"/>
    <lineage>
        <taxon>Eukaryota</taxon>
        <taxon>Metamonada</taxon>
        <taxon>Anaeramoebidae</taxon>
        <taxon>Anaeramoeba</taxon>
    </lineage>
</organism>
<comment type="caution">
    <text evidence="1">The sequence shown here is derived from an EMBL/GenBank/DDBJ whole genome shotgun (WGS) entry which is preliminary data.</text>
</comment>
<sequence>MFDYYQDIKKLIKQINYLLIKKKDFTLYVTSQIYQRNYFKRQTLGIEDLIKFWLNVIEFNSHWYQLKSYLALLDNICSITHLYSNHRPIINEFLRDNYGKIKERTRHKELKNLKKKKKIFKFKYFSLAPISMEYYKKKKKFQDLKDWMEYPHLYFEILFLELILRIRVIRKAAELISKAIYRRNITREKIIKKTIKSSLTIISQWIDFSKTLGKNDHSLFLPSLQIMLSIGLMPLKSYSEIKENSWKIPVMFGQICNMRYLPTIINLLENQIQNYKNNKKKNSQQRNQYFDILLSLMKFLFEGKQIGPFSNHKSQLTKICHTRICELIDLNFLKNYTFHSKIIGKNTLFGWIKIDRSIWWDLFSDHKLNSDLQSNIINMDHSSIKVNFNYYNTNTNTNIENIHFDKLDRKNNFNIEKNCEHYNQNLRNYPIKSEFLNRTINKWISYKKEISCQRWIRTKLLTKDTNLISIEAMNLLNDIATSFNKLNDPIDSYYYYWKEKNYQIDDFFKEIAGLWKNEERIYEHTKTVHYTTEKEDYGQKVTTNHYVNVLFKFYLVEPFKVGRIPPFRQLDDVNNLNKCLVEMVGDDFVKIIENIEKLIYNIQFKYSHMCLKEALYLYLNFKERIENVTMTRYLRIIPRTKIYLFYQNRLNRLLKNPQYYITILIYTLLTTKEEHQSILLNLIIFDHYPRTIFQCFRFVIEQYIIRQTDRATLNVLRRFDFGKWLSQAKHYFPRDLVSEDQYPLKKYLDLFFIILTFPKVSKEIYQLISKHLHEFICFKFPKYYKICFEYAFKKHLDYSNSLNLCKIFEHVPIENLNIVQINESLIYAGNLFTNTLNSIFPKNNLYNLFKLTDYGSMMDLFNQLIKAKIEIKSQDNFTNREIFRSIIFLYKPLIETYKIISIYSCDNNCENEKFESAKNPEQGGKSVFRRNPQSEYVINNFVKLFFDLNKKVANIIEELWIYFNQEMIKNREKKIIDFITKILIKYAWNELIVTKQKIKQIYNLISIGWGDLINKILSSINWKVHITLFEHFWNRMVLKLFRYQEINPKYIAFLTETMGEYPWEKLKITKEKIKQFSRQIDSNWSTLVNFILKKINWGENIQLFEYFWNQFVIKLINSDTIKKKKLIQPYLKTMKNYPWEKLMINQQKIKQFSSKINSNWIKLINYILKKINWEENIQLFEEFWNIFIINLFNNNDILNNKKIIKTMKNYPWEKLMINQQKIIQFSSQIQSIWLILINYILAKIDWKENIKLFEYFWDTFIDKLFQNHNLDYINFAEQLNRNNFQNEEVSFQNTIKNLIASMVNYPWEQLIITEERINILFTNSHNIWANLIFGMIVKIKWMDLDDNMINNFWNLFINRIYRIKNIFLIKKFGQILFRVFPWDRLKLTNKIINDFIQITKNGLEDLISNIFLKLEWLIIKNDNQMVEKFFNLIWIILNNEKIVNSKILNFEQLLQFLNQLPQDLQFNFQNYKIWINEFLNKGFPKIIDENTDSLVQFTFRKIPESLLNNKNHLLILFNFLFKFGKINTRLKFQPLYIKLIITIVLNSMYQKENELNFKFNFTDKNIKEIMNRLITLIFPRNKKPIDHNINKIKTQKIKQLGKNINKNGNIEIIDNGTGEMIEIMKESEINTKNPTKDLAFNRPLLLEDSQNTNNTTIQLESVKNLLAIYIPKQQNSKIFTQFLYKYLSKHTEKCLIFLKVLTGIMNQDTIEDVFTLGENILHIYYKYAREKTISIKNIDQYITTDKYQNYYEQIIQKNFKIKKLLMLYLYLRQILFKVDSDQLKIIIVNLKNFFLKLKLKPFLTIKIIILFYLYTKILKRAESFVNDENFFLKNRNDFIFIPKRWTDLFLDNSQKENLEKELKIHDKLLFYTLANYLNLVFAYSSKIKFFEYVDLKEKKQKIAQNSLKKYTSLLKNKNYNKYHVYLQSFLQTFQNIDHKNPYEYLPYLLFISTKYFAPQNIYFLNLFEKVDQIPLEEFDNEQRVIQKQNIFNQNTNK</sequence>
<reference evidence="1" key="1">
    <citation type="submission" date="2022-08" db="EMBL/GenBank/DDBJ databases">
        <title>Novel sulfate-reducing endosymbionts in the free-living metamonad Anaeramoeba.</title>
        <authorList>
            <person name="Jerlstrom-Hultqvist J."/>
            <person name="Cepicka I."/>
            <person name="Gallot-Lavallee L."/>
            <person name="Salas-Leiva D."/>
            <person name="Curtis B.A."/>
            <person name="Zahonova K."/>
            <person name="Pipaliya S."/>
            <person name="Dacks J."/>
            <person name="Roger A.J."/>
        </authorList>
    </citation>
    <scope>NUCLEOTIDE SEQUENCE</scope>
    <source>
        <strain evidence="1">Schooner1</strain>
    </source>
</reference>
<proteinExistence type="predicted"/>
<gene>
    <name evidence="1" type="ORF">M0813_17226</name>
</gene>
<name>A0ABQ8YWD8_9EUKA</name>
<dbReference type="Proteomes" id="UP001150062">
    <property type="component" value="Unassembled WGS sequence"/>
</dbReference>
<dbReference type="EMBL" id="JAOAOG010000105">
    <property type="protein sequence ID" value="KAJ6248830.1"/>
    <property type="molecule type" value="Genomic_DNA"/>
</dbReference>
<evidence type="ECO:0000313" key="1">
    <source>
        <dbReference type="EMBL" id="KAJ6248830.1"/>
    </source>
</evidence>